<reference evidence="1 2" key="2">
    <citation type="submission" date="2018-11" db="EMBL/GenBank/DDBJ databases">
        <authorList>
            <consortium name="Pathogen Informatics"/>
        </authorList>
    </citation>
    <scope>NUCLEOTIDE SEQUENCE [LARGE SCALE GENOMIC DNA]</scope>
</reference>
<evidence type="ECO:0000313" key="1">
    <source>
        <dbReference type="EMBL" id="VDN49539.1"/>
    </source>
</evidence>
<evidence type="ECO:0000313" key="2">
    <source>
        <dbReference type="Proteomes" id="UP000271098"/>
    </source>
</evidence>
<reference evidence="3" key="1">
    <citation type="submission" date="2016-06" db="UniProtKB">
        <authorList>
            <consortium name="WormBaseParasite"/>
        </authorList>
    </citation>
    <scope>IDENTIFICATION</scope>
</reference>
<organism evidence="3">
    <name type="scientific">Gongylonema pulchrum</name>
    <dbReference type="NCBI Taxonomy" id="637853"/>
    <lineage>
        <taxon>Eukaryota</taxon>
        <taxon>Metazoa</taxon>
        <taxon>Ecdysozoa</taxon>
        <taxon>Nematoda</taxon>
        <taxon>Chromadorea</taxon>
        <taxon>Rhabditida</taxon>
        <taxon>Spirurina</taxon>
        <taxon>Spiruromorpha</taxon>
        <taxon>Spiruroidea</taxon>
        <taxon>Gongylonematidae</taxon>
        <taxon>Gongylonema</taxon>
    </lineage>
</organism>
<dbReference type="Proteomes" id="UP000271098">
    <property type="component" value="Unassembled WGS sequence"/>
</dbReference>
<sequence length="56" mass="6090">MSTAFSQTVPIRAIRICKLNVLASTITRQMVRSGTFILISLPSPPPFLSPRFPSSG</sequence>
<keyword evidence="2" id="KW-1185">Reference proteome</keyword>
<accession>A0A183F0T5</accession>
<dbReference type="EMBL" id="UYRT01114608">
    <property type="protein sequence ID" value="VDN49539.1"/>
    <property type="molecule type" value="Genomic_DNA"/>
</dbReference>
<protein>
    <submittedName>
        <fullName evidence="1 3">Uncharacterized protein</fullName>
    </submittedName>
</protein>
<dbReference type="AlphaFoldDB" id="A0A183F0T5"/>
<evidence type="ECO:0000313" key="3">
    <source>
        <dbReference type="WBParaSite" id="GPUH_0002685601-mRNA-1"/>
    </source>
</evidence>
<gene>
    <name evidence="1" type="ORF">GPUH_LOCUS26825</name>
</gene>
<proteinExistence type="predicted"/>
<name>A0A183F0T5_9BILA</name>
<dbReference type="WBParaSite" id="GPUH_0002685601-mRNA-1">
    <property type="protein sequence ID" value="GPUH_0002685601-mRNA-1"/>
    <property type="gene ID" value="GPUH_0002685601"/>
</dbReference>